<dbReference type="EMBL" id="MW438344">
    <property type="protein sequence ID" value="QQW50172.1"/>
    <property type="molecule type" value="Genomic_DNA"/>
</dbReference>
<evidence type="ECO:0000313" key="8">
    <source>
        <dbReference type="EMBL" id="QQW50259.1"/>
    </source>
</evidence>
<name>A0A649UD11_AURAN</name>
<evidence type="ECO:0000313" key="5">
    <source>
        <dbReference type="EMBL" id="QGI24653.1"/>
    </source>
</evidence>
<organism evidence="5">
    <name type="scientific">Aureococcus anophagefferens</name>
    <name type="common">Harmful bloom alga</name>
    <dbReference type="NCBI Taxonomy" id="44056"/>
    <lineage>
        <taxon>Eukaryota</taxon>
        <taxon>Sar</taxon>
        <taxon>Stramenopiles</taxon>
        <taxon>Ochrophyta</taxon>
        <taxon>Pelagophyceae</taxon>
        <taxon>Pelagomonadales</taxon>
        <taxon>Pelagomonadaceae</taxon>
        <taxon>Aureococcus</taxon>
    </lineage>
</organism>
<evidence type="ECO:0000259" key="4">
    <source>
        <dbReference type="Pfam" id="PF00177"/>
    </source>
</evidence>
<dbReference type="InterPro" id="IPR000235">
    <property type="entry name" value="Ribosomal_uS7"/>
</dbReference>
<proteinExistence type="inferred from homology"/>
<feature type="domain" description="Small ribosomal subunit protein uS7" evidence="4">
    <location>
        <begin position="7"/>
        <end position="136"/>
    </location>
</feature>
<comment type="similarity">
    <text evidence="1">Belongs to the universal ribosomal protein uS7 family.</text>
</comment>
<evidence type="ECO:0000256" key="3">
    <source>
        <dbReference type="ARBA" id="ARBA00023274"/>
    </source>
</evidence>
<dbReference type="EMBL" id="MW438346">
    <property type="protein sequence ID" value="QQW50259.1"/>
    <property type="molecule type" value="Genomic_DNA"/>
</dbReference>
<dbReference type="InterPro" id="IPR036823">
    <property type="entry name" value="Ribosomal_uS7_dom_sf"/>
</dbReference>
<gene>
    <name evidence="5" type="primary">rps7</name>
</gene>
<dbReference type="Gene3D" id="1.10.455.10">
    <property type="entry name" value="Ribosomal protein S7 domain"/>
    <property type="match status" value="1"/>
</dbReference>
<dbReference type="PIRSF" id="PIRSF002122">
    <property type="entry name" value="RPS7p_RPS7a_RPS5e_RPS7o"/>
    <property type="match status" value="1"/>
</dbReference>
<sequence length="144" mass="16537">MSSHLSSQKMIKLLTVALMKKGQKQVAEQLVFQLTSILREKYKVSPKSILLSAVNNVKPLIGFRNVRLRGASYKIPFFLKEEQQVKTALDWLVNSAKKTNLNLSQSLAKEIIQASQEQGDLIKKRNEVHKLGNQNKVFAHYRWF</sequence>
<dbReference type="GO" id="GO:0005840">
    <property type="term" value="C:ribosome"/>
    <property type="evidence" value="ECO:0007669"/>
    <property type="project" value="UniProtKB-KW"/>
</dbReference>
<dbReference type="PANTHER" id="PTHR11205">
    <property type="entry name" value="RIBOSOMAL PROTEIN S7"/>
    <property type="match status" value="1"/>
</dbReference>
<dbReference type="EMBL" id="MK922345">
    <property type="protein sequence ID" value="QGI24653.1"/>
    <property type="molecule type" value="Genomic_DNA"/>
</dbReference>
<dbReference type="Pfam" id="PF00177">
    <property type="entry name" value="Ribosomal_S7"/>
    <property type="match status" value="1"/>
</dbReference>
<evidence type="ECO:0000313" key="7">
    <source>
        <dbReference type="EMBL" id="QQW50215.1"/>
    </source>
</evidence>
<dbReference type="InterPro" id="IPR023798">
    <property type="entry name" value="Ribosomal_uS7_dom"/>
</dbReference>
<dbReference type="GO" id="GO:0006412">
    <property type="term" value="P:translation"/>
    <property type="evidence" value="ECO:0007669"/>
    <property type="project" value="InterPro"/>
</dbReference>
<keyword evidence="5" id="KW-0496">Mitochondrion</keyword>
<evidence type="ECO:0000313" key="9">
    <source>
        <dbReference type="EMBL" id="QQW50303.1"/>
    </source>
</evidence>
<evidence type="ECO:0000256" key="1">
    <source>
        <dbReference type="ARBA" id="ARBA00007151"/>
    </source>
</evidence>
<dbReference type="SUPFAM" id="SSF47973">
    <property type="entry name" value="Ribosomal protein S7"/>
    <property type="match status" value="1"/>
</dbReference>
<evidence type="ECO:0000313" key="6">
    <source>
        <dbReference type="EMBL" id="QQW50172.1"/>
    </source>
</evidence>
<keyword evidence="3" id="KW-0687">Ribonucleoprotein</keyword>
<dbReference type="EMBL" id="MW438345">
    <property type="protein sequence ID" value="QQW50215.1"/>
    <property type="molecule type" value="Genomic_DNA"/>
</dbReference>
<keyword evidence="2 5" id="KW-0689">Ribosomal protein</keyword>
<accession>A0A649UD11</accession>
<dbReference type="EMBL" id="MW438348">
    <property type="protein sequence ID" value="QQW50347.1"/>
    <property type="molecule type" value="Genomic_DNA"/>
</dbReference>
<evidence type="ECO:0000256" key="2">
    <source>
        <dbReference type="ARBA" id="ARBA00022980"/>
    </source>
</evidence>
<reference evidence="5" key="1">
    <citation type="journal article" date="2019" name="J. Appl. Phycol.">
        <title>Construction and comparative analysis of mitochondrial genome in the brown tide forming alga Aureococcus anophagefferens (Pelagophyceae, Ochrophyta).</title>
        <authorList>
            <person name="Liu F."/>
            <person name="Liu S."/>
            <person name="Huang T."/>
            <person name="Chen N."/>
        </authorList>
    </citation>
    <scope>NUCLEOTIDE SEQUENCE</scope>
</reference>
<dbReference type="EMBL" id="MW438347">
    <property type="protein sequence ID" value="QQW50303.1"/>
    <property type="molecule type" value="Genomic_DNA"/>
</dbReference>
<evidence type="ECO:0000313" key="10">
    <source>
        <dbReference type="EMBL" id="QQW50347.1"/>
    </source>
</evidence>
<dbReference type="GO" id="GO:1990904">
    <property type="term" value="C:ribonucleoprotein complex"/>
    <property type="evidence" value="ECO:0007669"/>
    <property type="project" value="UniProtKB-KW"/>
</dbReference>
<reference evidence="6" key="2">
    <citation type="journal article" date="2021" name="Genome Biol. Evol.">
        <title>Mitochondrial genome evolution in pelagophyte algae.</title>
        <authorList>
            <person name="Sibbald S.J."/>
            <person name="Lawton M."/>
            <person name="Archibald J.M."/>
        </authorList>
    </citation>
    <scope>NUCLEOTIDE SEQUENCE</scope>
    <source>
        <strain evidence="7">CCMP1707</strain>
        <strain evidence="8">CCMP1708</strain>
        <strain evidence="6">CCMP1850</strain>
        <strain evidence="10">CCMP1984</strain>
        <strain evidence="9">CCMP3368</strain>
    </source>
</reference>
<protein>
    <submittedName>
        <fullName evidence="5">Ribosomal protein S7</fullName>
    </submittedName>
</protein>
<dbReference type="AlphaFoldDB" id="A0A649UD11"/>
<geneLocation type="mitochondrion" evidence="5"/>